<evidence type="ECO:0000313" key="1">
    <source>
        <dbReference type="EMBL" id="KAK5634417.1"/>
    </source>
</evidence>
<protein>
    <submittedName>
        <fullName evidence="1">Uncharacterized protein</fullName>
    </submittedName>
</protein>
<proteinExistence type="predicted"/>
<dbReference type="AlphaFoldDB" id="A0AAN7Z9D1"/>
<dbReference type="EMBL" id="JAWHQM010000040">
    <property type="protein sequence ID" value="KAK5634417.1"/>
    <property type="molecule type" value="Genomic_DNA"/>
</dbReference>
<reference evidence="1 2" key="1">
    <citation type="submission" date="2023-10" db="EMBL/GenBank/DDBJ databases">
        <title>Draft genome sequence of Xylaria bambusicola isolate GMP-LS, the root and basal stem rot pathogen of sugarcane in Indonesia.</title>
        <authorList>
            <person name="Selvaraj P."/>
            <person name="Muralishankar V."/>
            <person name="Muruganantham S."/>
            <person name="Sp S."/>
            <person name="Haryani S."/>
            <person name="Lau K.J.X."/>
            <person name="Naqvi N.I."/>
        </authorList>
    </citation>
    <scope>NUCLEOTIDE SEQUENCE [LARGE SCALE GENOMIC DNA]</scope>
    <source>
        <strain evidence="1">GMP-LS</strain>
    </source>
</reference>
<evidence type="ECO:0000313" key="2">
    <source>
        <dbReference type="Proteomes" id="UP001305414"/>
    </source>
</evidence>
<organism evidence="1 2">
    <name type="scientific">Xylaria bambusicola</name>
    <dbReference type="NCBI Taxonomy" id="326684"/>
    <lineage>
        <taxon>Eukaryota</taxon>
        <taxon>Fungi</taxon>
        <taxon>Dikarya</taxon>
        <taxon>Ascomycota</taxon>
        <taxon>Pezizomycotina</taxon>
        <taxon>Sordariomycetes</taxon>
        <taxon>Xylariomycetidae</taxon>
        <taxon>Xylariales</taxon>
        <taxon>Xylariaceae</taxon>
        <taxon>Xylaria</taxon>
    </lineage>
</organism>
<sequence length="59" mass="6292">MQRVFLSLSVNGPIGEPDFSYRSAAQELSSLRVVVQCDADSASMMAVVLANDGLATEFP</sequence>
<accession>A0AAN7Z9D1</accession>
<keyword evidence="2" id="KW-1185">Reference proteome</keyword>
<dbReference type="Proteomes" id="UP001305414">
    <property type="component" value="Unassembled WGS sequence"/>
</dbReference>
<name>A0AAN7Z9D1_9PEZI</name>
<gene>
    <name evidence="1" type="ORF">RRF57_010130</name>
</gene>
<comment type="caution">
    <text evidence="1">The sequence shown here is derived from an EMBL/GenBank/DDBJ whole genome shotgun (WGS) entry which is preliminary data.</text>
</comment>